<dbReference type="Pfam" id="PF00535">
    <property type="entry name" value="Glycos_transf_2"/>
    <property type="match status" value="1"/>
</dbReference>
<dbReference type="Gene3D" id="3.90.550.10">
    <property type="entry name" value="Spore Coat Polysaccharide Biosynthesis Protein SpsA, Chain A"/>
    <property type="match status" value="1"/>
</dbReference>
<reference evidence="2 3" key="1">
    <citation type="journal article" date="2019" name="Ecotoxicol. Environ. Saf.">
        <title>Microbial characterization of heavy metal resistant bacterial strains isolated from an electroplating wastewater treatment plant.</title>
        <authorList>
            <person name="Cai X."/>
            <person name="Zheng X."/>
            <person name="Zhang D."/>
            <person name="Iqbal W."/>
            <person name="Liu C."/>
            <person name="Yang B."/>
            <person name="Zhao X."/>
            <person name="Lu X."/>
            <person name="Mao Y."/>
        </authorList>
    </citation>
    <scope>NUCLEOTIDE SEQUENCE [LARGE SCALE GENOMIC DNA]</scope>
    <source>
        <strain evidence="2 3">Co1-1</strain>
    </source>
</reference>
<evidence type="ECO:0000313" key="2">
    <source>
        <dbReference type="EMBL" id="QDZ72010.1"/>
    </source>
</evidence>
<evidence type="ECO:0000313" key="3">
    <source>
        <dbReference type="Proteomes" id="UP000321735"/>
    </source>
</evidence>
<dbReference type="AlphaFoldDB" id="A0A9X7QI33"/>
<name>A0A9X7QI33_BACCE</name>
<proteinExistence type="predicted"/>
<dbReference type="EMBL" id="CP031778">
    <property type="protein sequence ID" value="QDZ72010.1"/>
    <property type="molecule type" value="Genomic_DNA"/>
</dbReference>
<dbReference type="Proteomes" id="UP000321735">
    <property type="component" value="Chromosome"/>
</dbReference>
<sequence>MVKYLNLDKDKLVLNYLFLQECLAILQEEKYEDNILLGKLEKRIKLLNSLTKCSEGVYEYIFNEEYKKGLEKISPKDIKDFLSENLVDNDIRISVNILTYNEERCIERSIDSVKEIADEIIIIDTGSTDNTVNIIRTKYPEVRLFQEKWTNDFSYLRNKMINYSNFDWIFQIDADEFLSDSAQELKELIALFDDFTKRPLVISPVIVNHDDYELDNTKRIFKKSTHLRYFGLVHEELRLDTEKRGTDIEKITTNYNLFHDGYKPEVLKSKEKFLRNKKLLEKMIKIERKNIKWHYLLGREKYELNEEYEEIVQILKNGLNYATESSEDQDIYLASLVKLCEIYYNKKKIEDFKDTVDEINNKFPNCMDGEFFKLMNGFNSAMEQLSYIADETYNYMKERHSSATSIIHTEGYHLFNLLSRVYFSIGNYEKAFSVKSLVQEQEMLMLFDKEINNIINLYKKFQ</sequence>
<feature type="domain" description="Glycosyltransferase 2-like" evidence="1">
    <location>
        <begin position="94"/>
        <end position="220"/>
    </location>
</feature>
<dbReference type="SUPFAM" id="SSF53448">
    <property type="entry name" value="Nucleotide-diphospho-sugar transferases"/>
    <property type="match status" value="1"/>
</dbReference>
<evidence type="ECO:0000259" key="1">
    <source>
        <dbReference type="Pfam" id="PF00535"/>
    </source>
</evidence>
<protein>
    <submittedName>
        <fullName evidence="2">Glycosyltransferase</fullName>
    </submittedName>
</protein>
<dbReference type="InterPro" id="IPR001173">
    <property type="entry name" value="Glyco_trans_2-like"/>
</dbReference>
<accession>A0A9X7QI33</accession>
<dbReference type="PANTHER" id="PTHR43630:SF2">
    <property type="entry name" value="GLYCOSYLTRANSFERASE"/>
    <property type="match status" value="1"/>
</dbReference>
<dbReference type="PANTHER" id="PTHR43630">
    <property type="entry name" value="POLY-BETA-1,6-N-ACETYL-D-GLUCOSAMINE SYNTHASE"/>
    <property type="match status" value="1"/>
</dbReference>
<gene>
    <name evidence="2" type="ORF">D0437_02280</name>
</gene>
<organism evidence="2 3">
    <name type="scientific">Bacillus cereus</name>
    <dbReference type="NCBI Taxonomy" id="1396"/>
    <lineage>
        <taxon>Bacteria</taxon>
        <taxon>Bacillati</taxon>
        <taxon>Bacillota</taxon>
        <taxon>Bacilli</taxon>
        <taxon>Bacillales</taxon>
        <taxon>Bacillaceae</taxon>
        <taxon>Bacillus</taxon>
        <taxon>Bacillus cereus group</taxon>
    </lineage>
</organism>
<dbReference type="InterPro" id="IPR029044">
    <property type="entry name" value="Nucleotide-diphossugar_trans"/>
</dbReference>